<evidence type="ECO:0000313" key="3">
    <source>
        <dbReference type="Proteomes" id="UP000318053"/>
    </source>
</evidence>
<feature type="compositionally biased region" description="Low complexity" evidence="1">
    <location>
        <begin position="67"/>
        <end position="78"/>
    </location>
</feature>
<dbReference type="AlphaFoldDB" id="A0A5C5XQ96"/>
<dbReference type="RefSeq" id="WP_146392632.1">
    <property type="nucleotide sequence ID" value="NZ_SJPK01000010.1"/>
</dbReference>
<reference evidence="2 3" key="1">
    <citation type="submission" date="2019-02" db="EMBL/GenBank/DDBJ databases">
        <title>Deep-cultivation of Planctomycetes and their phenomic and genomic characterization uncovers novel biology.</title>
        <authorList>
            <person name="Wiegand S."/>
            <person name="Jogler M."/>
            <person name="Boedeker C."/>
            <person name="Pinto D."/>
            <person name="Vollmers J."/>
            <person name="Rivas-Marin E."/>
            <person name="Kohn T."/>
            <person name="Peeters S.H."/>
            <person name="Heuer A."/>
            <person name="Rast P."/>
            <person name="Oberbeckmann S."/>
            <person name="Bunk B."/>
            <person name="Jeske O."/>
            <person name="Meyerdierks A."/>
            <person name="Storesund J.E."/>
            <person name="Kallscheuer N."/>
            <person name="Luecker S."/>
            <person name="Lage O.M."/>
            <person name="Pohl T."/>
            <person name="Merkel B.J."/>
            <person name="Hornburger P."/>
            <person name="Mueller R.-W."/>
            <person name="Bruemmer F."/>
            <person name="Labrenz M."/>
            <person name="Spormann A.M."/>
            <person name="Op Den Camp H."/>
            <person name="Overmann J."/>
            <person name="Amann R."/>
            <person name="Jetten M.S.M."/>
            <person name="Mascher T."/>
            <person name="Medema M.H."/>
            <person name="Devos D.P."/>
            <person name="Kaster A.-K."/>
            <person name="Ovreas L."/>
            <person name="Rohde M."/>
            <person name="Galperin M.Y."/>
            <person name="Jogler C."/>
        </authorList>
    </citation>
    <scope>NUCLEOTIDE SEQUENCE [LARGE SCALE GENOMIC DNA]</scope>
    <source>
        <strain evidence="2 3">CA85</strain>
    </source>
</reference>
<evidence type="ECO:0000313" key="2">
    <source>
        <dbReference type="EMBL" id="TWT64573.1"/>
    </source>
</evidence>
<accession>A0A5C5XQ96</accession>
<protein>
    <submittedName>
        <fullName evidence="2">Uncharacterized protein</fullName>
    </submittedName>
</protein>
<keyword evidence="3" id="KW-1185">Reference proteome</keyword>
<dbReference type="OrthoDB" id="286810at2"/>
<organism evidence="2 3">
    <name type="scientific">Allorhodopirellula solitaria</name>
    <dbReference type="NCBI Taxonomy" id="2527987"/>
    <lineage>
        <taxon>Bacteria</taxon>
        <taxon>Pseudomonadati</taxon>
        <taxon>Planctomycetota</taxon>
        <taxon>Planctomycetia</taxon>
        <taxon>Pirellulales</taxon>
        <taxon>Pirellulaceae</taxon>
        <taxon>Allorhodopirellula</taxon>
    </lineage>
</organism>
<proteinExistence type="predicted"/>
<name>A0A5C5XQ96_9BACT</name>
<dbReference type="EMBL" id="SJPK01000010">
    <property type="protein sequence ID" value="TWT64573.1"/>
    <property type="molecule type" value="Genomic_DNA"/>
</dbReference>
<sequence length="78" mass="8064">MSSPRAAIDSAAVVCHGPRAVGPMVVPPTDSESFVEEFNRTYRSIGLTVTINDQGRPLVSQPKGLHSAGATAAATSRA</sequence>
<gene>
    <name evidence="2" type="ORF">CA85_37060</name>
</gene>
<feature type="region of interest" description="Disordered" evidence="1">
    <location>
        <begin position="58"/>
        <end position="78"/>
    </location>
</feature>
<dbReference type="Proteomes" id="UP000318053">
    <property type="component" value="Unassembled WGS sequence"/>
</dbReference>
<comment type="caution">
    <text evidence="2">The sequence shown here is derived from an EMBL/GenBank/DDBJ whole genome shotgun (WGS) entry which is preliminary data.</text>
</comment>
<evidence type="ECO:0000256" key="1">
    <source>
        <dbReference type="SAM" id="MobiDB-lite"/>
    </source>
</evidence>